<dbReference type="Pfam" id="PF02142">
    <property type="entry name" value="MGS"/>
    <property type="match status" value="1"/>
</dbReference>
<dbReference type="PANTHER" id="PTHR11405:SF53">
    <property type="entry name" value="CARBAMOYL-PHOSPHATE SYNTHASE [AMMONIA], MITOCHONDRIAL"/>
    <property type="match status" value="1"/>
</dbReference>
<name>A0A3B0WZP0_9ZZZZ</name>
<organism evidence="6">
    <name type="scientific">hydrothermal vent metagenome</name>
    <dbReference type="NCBI Taxonomy" id="652676"/>
    <lineage>
        <taxon>unclassified sequences</taxon>
        <taxon>metagenomes</taxon>
        <taxon>ecological metagenomes</taxon>
    </lineage>
</organism>
<gene>
    <name evidence="6" type="ORF">MNBD_GAMMA04-1218</name>
</gene>
<sequence length="226" mass="23939">PRASRTVPFVSKAIGHPLAKIAARCMVGQKLVEQNFTQEVVPINFCVKEAVFPFIKFLGVDPILGPEMKSTGEVMGIGENFAQAYAKAQLAAGTVLPSSGTAFLSVRKADRVQVVDLANQLIAKGFNIVATRGTAASLIEAGVACEIVNKVTEGRPNIVDSIVNEEIALIVNTSDGSGSIQDSSSIRREALMHNTCYTTTIAGAFATVAAMDYLEGQPVTCLQDIH</sequence>
<dbReference type="Gene3D" id="3.40.50.1380">
    <property type="entry name" value="Methylglyoxal synthase-like domain"/>
    <property type="match status" value="1"/>
</dbReference>
<dbReference type="AlphaFoldDB" id="A0A3B0WZP0"/>
<feature type="domain" description="MGS-like" evidence="5">
    <location>
        <begin position="94"/>
        <end position="226"/>
    </location>
</feature>
<evidence type="ECO:0000256" key="2">
    <source>
        <dbReference type="ARBA" id="ARBA00022598"/>
    </source>
</evidence>
<evidence type="ECO:0000313" key="6">
    <source>
        <dbReference type="EMBL" id="VAW49806.1"/>
    </source>
</evidence>
<feature type="non-terminal residue" evidence="6">
    <location>
        <position position="1"/>
    </location>
</feature>
<proteinExistence type="predicted"/>
<dbReference type="PROSITE" id="PS51855">
    <property type="entry name" value="MGS"/>
    <property type="match status" value="1"/>
</dbReference>
<evidence type="ECO:0000256" key="3">
    <source>
        <dbReference type="ARBA" id="ARBA00022741"/>
    </source>
</evidence>
<dbReference type="SMART" id="SM00851">
    <property type="entry name" value="MGS"/>
    <property type="match status" value="1"/>
</dbReference>
<dbReference type="GO" id="GO:0004088">
    <property type="term" value="F:carbamoyl-phosphate synthase (glutamine-hydrolyzing) activity"/>
    <property type="evidence" value="ECO:0007669"/>
    <property type="project" value="UniProtKB-EC"/>
</dbReference>
<reference evidence="6" key="1">
    <citation type="submission" date="2018-06" db="EMBL/GenBank/DDBJ databases">
        <authorList>
            <person name="Zhirakovskaya E."/>
        </authorList>
    </citation>
    <scope>NUCLEOTIDE SEQUENCE</scope>
</reference>
<keyword evidence="3" id="KW-0547">Nucleotide-binding</keyword>
<dbReference type="InterPro" id="IPR011607">
    <property type="entry name" value="MGS-like_dom"/>
</dbReference>
<dbReference type="PANTHER" id="PTHR11405">
    <property type="entry name" value="CARBAMOYLTRANSFERASE FAMILY MEMBER"/>
    <property type="match status" value="1"/>
</dbReference>
<dbReference type="Gene3D" id="3.30.470.20">
    <property type="entry name" value="ATP-grasp fold, B domain"/>
    <property type="match status" value="1"/>
</dbReference>
<dbReference type="GO" id="GO:0006541">
    <property type="term" value="P:glutamine metabolic process"/>
    <property type="evidence" value="ECO:0007669"/>
    <property type="project" value="TreeGrafter"/>
</dbReference>
<dbReference type="SUPFAM" id="SSF52335">
    <property type="entry name" value="Methylglyoxal synthase-like"/>
    <property type="match status" value="1"/>
</dbReference>
<dbReference type="GO" id="GO:0005737">
    <property type="term" value="C:cytoplasm"/>
    <property type="evidence" value="ECO:0007669"/>
    <property type="project" value="TreeGrafter"/>
</dbReference>
<dbReference type="InterPro" id="IPR033937">
    <property type="entry name" value="MGS_CPS_CarB"/>
</dbReference>
<dbReference type="InterPro" id="IPR036914">
    <property type="entry name" value="MGS-like_dom_sf"/>
</dbReference>
<keyword evidence="2 6" id="KW-0436">Ligase</keyword>
<dbReference type="EMBL" id="UOFB01000393">
    <property type="protein sequence ID" value="VAW49806.1"/>
    <property type="molecule type" value="Genomic_DNA"/>
</dbReference>
<keyword evidence="4" id="KW-0067">ATP-binding</keyword>
<evidence type="ECO:0000259" key="5">
    <source>
        <dbReference type="PROSITE" id="PS51855"/>
    </source>
</evidence>
<evidence type="ECO:0000256" key="1">
    <source>
        <dbReference type="ARBA" id="ARBA00012738"/>
    </source>
</evidence>
<evidence type="ECO:0000256" key="4">
    <source>
        <dbReference type="ARBA" id="ARBA00022840"/>
    </source>
</evidence>
<dbReference type="GO" id="GO:0005524">
    <property type="term" value="F:ATP binding"/>
    <property type="evidence" value="ECO:0007669"/>
    <property type="project" value="UniProtKB-KW"/>
</dbReference>
<dbReference type="EC" id="6.3.5.5" evidence="1"/>
<protein>
    <recommendedName>
        <fullName evidence="1">carbamoyl-phosphate synthase (glutamine-hydrolyzing)</fullName>
        <ecNumber evidence="1">6.3.5.5</ecNumber>
    </recommendedName>
</protein>
<dbReference type="CDD" id="cd01424">
    <property type="entry name" value="MGS_CPS_II"/>
    <property type="match status" value="1"/>
</dbReference>
<dbReference type="SUPFAM" id="SSF56059">
    <property type="entry name" value="Glutathione synthetase ATP-binding domain-like"/>
    <property type="match status" value="1"/>
</dbReference>
<accession>A0A3B0WZP0</accession>